<accession>A0AAV5V3D4</accession>
<feature type="non-terminal residue" evidence="1">
    <location>
        <position position="1"/>
    </location>
</feature>
<evidence type="ECO:0000313" key="1">
    <source>
        <dbReference type="EMBL" id="GMT13593.1"/>
    </source>
</evidence>
<reference evidence="1" key="1">
    <citation type="submission" date="2023-10" db="EMBL/GenBank/DDBJ databases">
        <title>Genome assembly of Pristionchus species.</title>
        <authorList>
            <person name="Yoshida K."/>
            <person name="Sommer R.J."/>
        </authorList>
    </citation>
    <scope>NUCLEOTIDE SEQUENCE</scope>
    <source>
        <strain evidence="1">RS5133</strain>
    </source>
</reference>
<protein>
    <submittedName>
        <fullName evidence="1">Uncharacterized protein</fullName>
    </submittedName>
</protein>
<sequence>TCEDVGNKHAACSVPWDEQAMIVGNLYQCIKGCFLHFIRYVDELGVERTIESSDYDMKSMKCNKDGWQPEGTPFRGLKVTGLKCGDANFGSSGTSCPSNVTHDRWTLK</sequence>
<organism evidence="1 2">
    <name type="scientific">Pristionchus fissidentatus</name>
    <dbReference type="NCBI Taxonomy" id="1538716"/>
    <lineage>
        <taxon>Eukaryota</taxon>
        <taxon>Metazoa</taxon>
        <taxon>Ecdysozoa</taxon>
        <taxon>Nematoda</taxon>
        <taxon>Chromadorea</taxon>
        <taxon>Rhabditida</taxon>
        <taxon>Rhabditina</taxon>
        <taxon>Diplogasteromorpha</taxon>
        <taxon>Diplogasteroidea</taxon>
        <taxon>Neodiplogasteridae</taxon>
        <taxon>Pristionchus</taxon>
    </lineage>
</organism>
<comment type="caution">
    <text evidence="1">The sequence shown here is derived from an EMBL/GenBank/DDBJ whole genome shotgun (WGS) entry which is preliminary data.</text>
</comment>
<dbReference type="Proteomes" id="UP001432322">
    <property type="component" value="Unassembled WGS sequence"/>
</dbReference>
<evidence type="ECO:0000313" key="2">
    <source>
        <dbReference type="Proteomes" id="UP001432322"/>
    </source>
</evidence>
<gene>
    <name evidence="1" type="ORF">PFISCL1PPCAC_4890</name>
</gene>
<dbReference type="AlphaFoldDB" id="A0AAV5V3D4"/>
<dbReference type="EMBL" id="BTSY01000002">
    <property type="protein sequence ID" value="GMT13593.1"/>
    <property type="molecule type" value="Genomic_DNA"/>
</dbReference>
<keyword evidence="2" id="KW-1185">Reference proteome</keyword>
<proteinExistence type="predicted"/>
<name>A0AAV5V3D4_9BILA</name>
<feature type="non-terminal residue" evidence="1">
    <location>
        <position position="108"/>
    </location>
</feature>